<feature type="binding site" evidence="11">
    <location>
        <position position="125"/>
    </location>
    <ligand>
        <name>alpha-D-mannose 1-phosphate</name>
        <dbReference type="ChEBI" id="CHEBI:58409"/>
    </ligand>
</feature>
<dbReference type="InterPro" id="IPR006379">
    <property type="entry name" value="HAD-SF_hydro_IIB"/>
</dbReference>
<protein>
    <recommendedName>
        <fullName evidence="5 13">Phosphomannomutase</fullName>
        <ecNumber evidence="5 13">5.4.2.8</ecNumber>
    </recommendedName>
</protein>
<dbReference type="KEGG" id="pvv:PVVCY_0500210"/>
<dbReference type="VEuPathDB" id="PlasmoDB:PVVCY_0500210"/>
<evidence type="ECO:0000256" key="5">
    <source>
        <dbReference type="ARBA" id="ARBA00012730"/>
    </source>
</evidence>
<dbReference type="SFLD" id="SFLDF00445">
    <property type="entry name" value="alpha-phosphomannomutase"/>
    <property type="match status" value="1"/>
</dbReference>
<evidence type="ECO:0000256" key="8">
    <source>
        <dbReference type="ARBA" id="ARBA00022842"/>
    </source>
</evidence>
<dbReference type="RefSeq" id="XP_008625618.2">
    <property type="nucleotide sequence ID" value="XM_008627396.2"/>
</dbReference>
<feature type="binding site" evidence="12">
    <location>
        <position position="14"/>
    </location>
    <ligand>
        <name>Mg(2+)</name>
        <dbReference type="ChEBI" id="CHEBI:18420"/>
        <label>1</label>
    </ligand>
</feature>
<sequence length="248" mass="28545">MMSMTKKSKIFLFDVDGTLTKSRKTIEKDMVDTLLELKSKGECLLALVGGSDYKKIIEQIQYPEIFDYIFSENGVIAHKNNEQYFSENIVNFLGESKLKNLINYCLLYIANLDIPKKRGTFIELRNGIINISPIGRNCSYIDREEFCAYNSKHDILKTFRSNLINEFGKYNLAFSIGGQISIDCFPTGWDKTFCLRHIEGISNEIYFFGDKTDIGGNDYEIFHDKRVRGYSVTCPDDTIKVLRTFLDS</sequence>
<evidence type="ECO:0000256" key="11">
    <source>
        <dbReference type="PIRSR" id="PIRSR605002-2"/>
    </source>
</evidence>
<feature type="binding site" evidence="11">
    <location>
        <position position="136"/>
    </location>
    <ligand>
        <name>alpha-D-mannose 1-phosphate</name>
        <dbReference type="ChEBI" id="CHEBI:58409"/>
    </ligand>
</feature>
<proteinExistence type="inferred from homology"/>
<evidence type="ECO:0000256" key="6">
    <source>
        <dbReference type="ARBA" id="ARBA00022490"/>
    </source>
</evidence>
<dbReference type="InterPro" id="IPR043169">
    <property type="entry name" value="PMM_cap"/>
</dbReference>
<dbReference type="GO" id="GO:0004615">
    <property type="term" value="F:phosphomannomutase activity"/>
    <property type="evidence" value="ECO:0007669"/>
    <property type="project" value="UniProtKB-EC"/>
</dbReference>
<reference evidence="14 15" key="1">
    <citation type="submission" date="2019-01" db="EMBL/GenBank/DDBJ databases">
        <authorList>
            <person name="Ramaprasad A."/>
        </authorList>
    </citation>
    <scope>NUCLEOTIDE SEQUENCE [LARGE SCALE GENOMIC DNA]</scope>
</reference>
<dbReference type="GO" id="GO:0046872">
    <property type="term" value="F:metal ion binding"/>
    <property type="evidence" value="ECO:0007669"/>
    <property type="project" value="UniProtKB-KW"/>
</dbReference>
<feature type="binding site" evidence="12">
    <location>
        <position position="210"/>
    </location>
    <ligand>
        <name>Mg(2+)</name>
        <dbReference type="ChEBI" id="CHEBI:18420"/>
        <label>1</label>
    </ligand>
</feature>
<keyword evidence="9 13" id="KW-0413">Isomerase</keyword>
<evidence type="ECO:0000313" key="14">
    <source>
        <dbReference type="EMBL" id="VEV55136.1"/>
    </source>
</evidence>
<dbReference type="GeneID" id="19961957"/>
<feature type="binding site" evidence="11">
    <location>
        <position position="23"/>
    </location>
    <ligand>
        <name>alpha-D-mannose 1-phosphate</name>
        <dbReference type="ChEBI" id="CHEBI:58409"/>
    </ligand>
</feature>
<dbReference type="GO" id="GO:0006487">
    <property type="term" value="P:protein N-linked glycosylation"/>
    <property type="evidence" value="ECO:0007669"/>
    <property type="project" value="TreeGrafter"/>
</dbReference>
<dbReference type="SFLD" id="SFLDS00003">
    <property type="entry name" value="Haloacid_Dehalogenase"/>
    <property type="match status" value="1"/>
</dbReference>
<organism evidence="14 15">
    <name type="scientific">Plasmodium vinckei vinckei</name>
    <dbReference type="NCBI Taxonomy" id="54757"/>
    <lineage>
        <taxon>Eukaryota</taxon>
        <taxon>Sar</taxon>
        <taxon>Alveolata</taxon>
        <taxon>Apicomplexa</taxon>
        <taxon>Aconoidasida</taxon>
        <taxon>Haemosporida</taxon>
        <taxon>Plasmodiidae</taxon>
        <taxon>Plasmodium</taxon>
        <taxon>Plasmodium (Vinckeia)</taxon>
    </lineage>
</organism>
<feature type="active site" description="Proton donor/acceptor" evidence="10">
    <location>
        <position position="16"/>
    </location>
</feature>
<evidence type="ECO:0000313" key="15">
    <source>
        <dbReference type="Proteomes" id="UP000290582"/>
    </source>
</evidence>
<feature type="active site" description="Nucleophile" evidence="10">
    <location>
        <position position="14"/>
    </location>
</feature>
<evidence type="ECO:0000256" key="7">
    <source>
        <dbReference type="ARBA" id="ARBA00022723"/>
    </source>
</evidence>
<dbReference type="EMBL" id="LR215061">
    <property type="protein sequence ID" value="VEV55136.1"/>
    <property type="molecule type" value="Genomic_DNA"/>
</dbReference>
<dbReference type="EC" id="5.4.2.8" evidence="5 13"/>
<feature type="binding site" evidence="12">
    <location>
        <position position="16"/>
    </location>
    <ligand>
        <name>Mg(2+)</name>
        <dbReference type="ChEBI" id="CHEBI:18420"/>
        <label>1</label>
    </ligand>
</feature>
<dbReference type="InterPro" id="IPR023214">
    <property type="entry name" value="HAD_sf"/>
</dbReference>
<gene>
    <name evidence="14" type="ORF">PVVCY_0500210</name>
</gene>
<dbReference type="GO" id="GO:0009298">
    <property type="term" value="P:GDP-mannose biosynthetic process"/>
    <property type="evidence" value="ECO:0007669"/>
    <property type="project" value="UniProtKB-UniPathway"/>
</dbReference>
<dbReference type="SFLD" id="SFLDG01140">
    <property type="entry name" value="C2.B:_Phosphomannomutase_and_P"/>
    <property type="match status" value="1"/>
</dbReference>
<feature type="binding site" evidence="12">
    <location>
        <position position="222"/>
    </location>
    <ligand>
        <name>Mg(2+)</name>
        <dbReference type="ChEBI" id="CHEBI:18420"/>
        <label>1</label>
    </ligand>
</feature>
<dbReference type="Gene3D" id="3.40.50.1000">
    <property type="entry name" value="HAD superfamily/HAD-like"/>
    <property type="match status" value="1"/>
</dbReference>
<dbReference type="FunFam" id="3.30.1240.20:FF:000001">
    <property type="entry name" value="Phosphomannomutase"/>
    <property type="match status" value="1"/>
</dbReference>
<feature type="binding site" evidence="12">
    <location>
        <position position="224"/>
    </location>
    <ligand>
        <name>Mg(2+)</name>
        <dbReference type="ChEBI" id="CHEBI:18420"/>
        <label>1</label>
    </ligand>
</feature>
<evidence type="ECO:0000256" key="1">
    <source>
        <dbReference type="ARBA" id="ARBA00004496"/>
    </source>
</evidence>
<evidence type="ECO:0000256" key="12">
    <source>
        <dbReference type="PIRSR" id="PIRSR605002-3"/>
    </source>
</evidence>
<evidence type="ECO:0000256" key="2">
    <source>
        <dbReference type="ARBA" id="ARBA00004699"/>
    </source>
</evidence>
<dbReference type="InterPro" id="IPR036412">
    <property type="entry name" value="HAD-like_sf"/>
</dbReference>
<comment type="similarity">
    <text evidence="3 13">Belongs to the eukaryotic PMM family.</text>
</comment>
<evidence type="ECO:0000256" key="3">
    <source>
        <dbReference type="ARBA" id="ARBA00009736"/>
    </source>
</evidence>
<dbReference type="AlphaFoldDB" id="A0A449BNU7"/>
<dbReference type="NCBIfam" id="TIGR01484">
    <property type="entry name" value="HAD-SF-IIB"/>
    <property type="match status" value="1"/>
</dbReference>
<evidence type="ECO:0000256" key="9">
    <source>
        <dbReference type="ARBA" id="ARBA00023235"/>
    </source>
</evidence>
<dbReference type="Gene3D" id="3.30.1240.20">
    <property type="match status" value="1"/>
</dbReference>
<evidence type="ECO:0000256" key="13">
    <source>
        <dbReference type="RuleBase" id="RU361118"/>
    </source>
</evidence>
<accession>A0A449BNU7</accession>
<dbReference type="GO" id="GO:0006013">
    <property type="term" value="P:mannose metabolic process"/>
    <property type="evidence" value="ECO:0007669"/>
    <property type="project" value="TreeGrafter"/>
</dbReference>
<feature type="binding site" evidence="11">
    <location>
        <position position="181"/>
    </location>
    <ligand>
        <name>alpha-D-mannose 1-phosphate</name>
        <dbReference type="ChEBI" id="CHEBI:58409"/>
    </ligand>
</feature>
<comment type="subcellular location">
    <subcellularLocation>
        <location evidence="1 13">Cytoplasm</location>
    </subcellularLocation>
</comment>
<keyword evidence="8 12" id="KW-0460">Magnesium</keyword>
<dbReference type="SFLD" id="SFLDG01143">
    <property type="entry name" value="C2.B.3:_Phosphomannomutase_Lik"/>
    <property type="match status" value="1"/>
</dbReference>
<comment type="cofactor">
    <cofactor evidence="12">
        <name>Mg(2+)</name>
        <dbReference type="ChEBI" id="CHEBI:18420"/>
    </cofactor>
</comment>
<dbReference type="UniPathway" id="UPA00126">
    <property type="reaction ID" value="UER00424"/>
</dbReference>
<dbReference type="CDD" id="cd02585">
    <property type="entry name" value="HAD_PMM"/>
    <property type="match status" value="1"/>
</dbReference>
<feature type="binding site" evidence="11">
    <location>
        <position position="143"/>
    </location>
    <ligand>
        <name>alpha-D-mannose 1-phosphate</name>
        <dbReference type="ChEBI" id="CHEBI:58409"/>
    </ligand>
</feature>
<dbReference type="InterPro" id="IPR005002">
    <property type="entry name" value="PMM"/>
</dbReference>
<dbReference type="PANTHER" id="PTHR10466:SF0">
    <property type="entry name" value="PHOSPHOMANNOMUTASE"/>
    <property type="match status" value="1"/>
</dbReference>
<name>A0A449BNU7_PLAVN</name>
<feature type="binding site" evidence="11">
    <location>
        <position position="183"/>
    </location>
    <ligand>
        <name>alpha-D-mannose 1-phosphate</name>
        <dbReference type="ChEBI" id="CHEBI:58409"/>
    </ligand>
</feature>
<evidence type="ECO:0000256" key="10">
    <source>
        <dbReference type="PIRSR" id="PIRSR605002-1"/>
    </source>
</evidence>
<evidence type="ECO:0000256" key="4">
    <source>
        <dbReference type="ARBA" id="ARBA00011738"/>
    </source>
</evidence>
<comment type="pathway">
    <text evidence="2 13">Nucleotide-sugar biosynthesis; GDP-alpha-D-mannose biosynthesis; alpha-D-mannose 1-phosphate from D-fructose 6-phosphate: step 2/2.</text>
</comment>
<dbReference type="Pfam" id="PF03332">
    <property type="entry name" value="PMM"/>
    <property type="match status" value="1"/>
</dbReference>
<dbReference type="SUPFAM" id="SSF56784">
    <property type="entry name" value="HAD-like"/>
    <property type="match status" value="1"/>
</dbReference>
<comment type="subunit">
    <text evidence="4 13">Homodimer.</text>
</comment>
<dbReference type="PANTHER" id="PTHR10466">
    <property type="entry name" value="PHOSPHOMANNOMUTASE"/>
    <property type="match status" value="1"/>
</dbReference>
<dbReference type="GO" id="GO:0005829">
    <property type="term" value="C:cytosol"/>
    <property type="evidence" value="ECO:0007669"/>
    <property type="project" value="TreeGrafter"/>
</dbReference>
<comment type="function">
    <text evidence="13">Involved in the synthesis of the GDP-mannose and dolichol-phosphate-mannose required for a number of critical mannosyl transfer reactions.</text>
</comment>
<comment type="catalytic activity">
    <reaction evidence="13">
        <text>alpha-D-mannose 1-phosphate = D-mannose 6-phosphate</text>
        <dbReference type="Rhea" id="RHEA:11140"/>
        <dbReference type="ChEBI" id="CHEBI:58409"/>
        <dbReference type="ChEBI" id="CHEBI:58735"/>
        <dbReference type="EC" id="5.4.2.8"/>
    </reaction>
</comment>
<keyword evidence="6 13" id="KW-0963">Cytoplasm</keyword>
<keyword evidence="7 12" id="KW-0479">Metal-binding</keyword>
<dbReference type="Proteomes" id="UP000290582">
    <property type="component" value="Chromosome PVVCY_05"/>
</dbReference>
<dbReference type="OrthoDB" id="10264771at2759"/>